<keyword evidence="2" id="KW-0245">EGF-like domain</keyword>
<evidence type="ECO:0000313" key="8">
    <source>
        <dbReference type="WBParaSite" id="sdigi.contig496.g8672.t1"/>
    </source>
</evidence>
<keyword evidence="1 2" id="KW-1015">Disulfide bond</keyword>
<dbReference type="InterPro" id="IPR003582">
    <property type="entry name" value="ShKT_dom"/>
</dbReference>
<dbReference type="CDD" id="cd00053">
    <property type="entry name" value="EGF"/>
    <property type="match status" value="1"/>
</dbReference>
<feature type="domain" description="EGF-like" evidence="4">
    <location>
        <begin position="399"/>
        <end position="435"/>
    </location>
</feature>
<dbReference type="Proteomes" id="UP000887581">
    <property type="component" value="Unplaced"/>
</dbReference>
<feature type="domain" description="ShKT" evidence="6">
    <location>
        <begin position="439"/>
        <end position="476"/>
    </location>
</feature>
<dbReference type="WBParaSite" id="sdigi.contig496.g8672.t1">
    <property type="protein sequence ID" value="sdigi.contig496.g8672.t1"/>
    <property type="gene ID" value="sdigi.contig496.g8672"/>
</dbReference>
<dbReference type="PANTHER" id="PTHR15854">
    <property type="entry name" value="THAP4 PROTEIN"/>
    <property type="match status" value="1"/>
</dbReference>
<protein>
    <submittedName>
        <fullName evidence="8">EGF-like domain-containing protein</fullName>
    </submittedName>
</protein>
<organism evidence="7 8">
    <name type="scientific">Setaria digitata</name>
    <dbReference type="NCBI Taxonomy" id="48799"/>
    <lineage>
        <taxon>Eukaryota</taxon>
        <taxon>Metazoa</taxon>
        <taxon>Ecdysozoa</taxon>
        <taxon>Nematoda</taxon>
        <taxon>Chromadorea</taxon>
        <taxon>Rhabditida</taxon>
        <taxon>Spirurina</taxon>
        <taxon>Spiruromorpha</taxon>
        <taxon>Filarioidea</taxon>
        <taxon>Setariidae</taxon>
        <taxon>Setaria</taxon>
    </lineage>
</organism>
<dbReference type="SMART" id="SM00254">
    <property type="entry name" value="ShKT"/>
    <property type="match status" value="1"/>
</dbReference>
<dbReference type="InterPro" id="IPR000742">
    <property type="entry name" value="EGF"/>
</dbReference>
<sequence length="663" mass="75438">MMRHSMRMNRAVHGKPQETLPPFEFHFTDSKGHETRYYEPGKIYTIRLIGYIHFRGLLLQGRLTNENGYLIGSLKGGRFIENDDWATFGIRMQECDLRGSRWQDSVTHADDSKKFIVQVEWTTDRDIGAVQFMLTIAEEDEIYWERWRPESGFIIPISWKGKHFNHITDEKASIKLTAKKEKIAQPLTMQAAENTENVTNIGQKDAVTKYTIYEKHLMQRGTSGTLRDLAYRHENDVEEDANEKTWSTVSPREASFTDPSWESESTTIITELPTTHTTEQWQHLRTGKVDEGDRIYDGRFPKISVVNLNSATTKTKLITTSVVQTDKCIENSCENGGRCRLNNTAKLGFTCFCKEGWTGPLCQMKDHCVGHGCISGKCVNLKDSYQCSCWKDYAGKFCTRKCDPNLCKRNGTCMEKSNGELGCKCPSGASGRYCERGPCQDIYGSCKQWKKHGQCEQMRVHTRFFDVNCAASCGQCIYLNETVTTKKPLASILLPLAWMIGIWKAEVNGTRSRTVDYVTDFDSISYTEILAITVADVLMFGKPSINFTSIAINKNDTTDQHIHYGFLTVTPNPEGKPLVALLTSSNLGQIMIEEGEVNGNSIQFTPMYRFAFSASANKLPLELHRTFSRNDKRLVQSLTKKDLDGRNRSINKRYDKIIDIKYL</sequence>
<accession>A0A915Q2Q1</accession>
<dbReference type="Pfam" id="PF01549">
    <property type="entry name" value="ShK"/>
    <property type="match status" value="1"/>
</dbReference>
<dbReference type="SMART" id="SM00181">
    <property type="entry name" value="EGF"/>
    <property type="match status" value="3"/>
</dbReference>
<name>A0A915Q2Q1_9BILA</name>
<dbReference type="InterPro" id="IPR014878">
    <property type="entry name" value="THAP4-like_heme-bd"/>
</dbReference>
<feature type="disulfide bond" evidence="2">
    <location>
        <begin position="425"/>
        <end position="434"/>
    </location>
</feature>
<dbReference type="SUPFAM" id="SSF57196">
    <property type="entry name" value="EGF/Laminin"/>
    <property type="match status" value="3"/>
</dbReference>
<dbReference type="InterPro" id="IPR001881">
    <property type="entry name" value="EGF-like_Ca-bd_dom"/>
</dbReference>
<feature type="domain" description="Reelin" evidence="5">
    <location>
        <begin position="1"/>
        <end position="170"/>
    </location>
</feature>
<reference evidence="8" key="1">
    <citation type="submission" date="2022-11" db="UniProtKB">
        <authorList>
            <consortium name="WormBaseParasite"/>
        </authorList>
    </citation>
    <scope>IDENTIFICATION</scope>
</reference>
<evidence type="ECO:0000256" key="3">
    <source>
        <dbReference type="SAM" id="MobiDB-lite"/>
    </source>
</evidence>
<dbReference type="Gene3D" id="2.60.40.4060">
    <property type="entry name" value="Reeler domain"/>
    <property type="match status" value="1"/>
</dbReference>
<dbReference type="SUPFAM" id="SSF50814">
    <property type="entry name" value="Lipocalins"/>
    <property type="match status" value="1"/>
</dbReference>
<evidence type="ECO:0000256" key="1">
    <source>
        <dbReference type="ARBA" id="ARBA00023157"/>
    </source>
</evidence>
<dbReference type="PROSITE" id="PS51019">
    <property type="entry name" value="REELIN"/>
    <property type="match status" value="1"/>
</dbReference>
<evidence type="ECO:0000259" key="5">
    <source>
        <dbReference type="PROSITE" id="PS51019"/>
    </source>
</evidence>
<dbReference type="InterPro" id="IPR002861">
    <property type="entry name" value="Reeler_dom"/>
</dbReference>
<feature type="disulfide bond" evidence="2">
    <location>
        <begin position="353"/>
        <end position="362"/>
    </location>
</feature>
<dbReference type="PROSITE" id="PS51670">
    <property type="entry name" value="SHKT"/>
    <property type="match status" value="1"/>
</dbReference>
<dbReference type="InterPro" id="IPR012674">
    <property type="entry name" value="Calycin"/>
</dbReference>
<dbReference type="PROSITE" id="PS00022">
    <property type="entry name" value="EGF_1"/>
    <property type="match status" value="2"/>
</dbReference>
<dbReference type="PROSITE" id="PS01186">
    <property type="entry name" value="EGF_2"/>
    <property type="match status" value="1"/>
</dbReference>
<dbReference type="InterPro" id="IPR042307">
    <property type="entry name" value="Reeler_sf"/>
</dbReference>
<evidence type="ECO:0000313" key="7">
    <source>
        <dbReference type="Proteomes" id="UP000887581"/>
    </source>
</evidence>
<dbReference type="Pfam" id="PF02014">
    <property type="entry name" value="Reeler"/>
    <property type="match status" value="1"/>
</dbReference>
<proteinExistence type="predicted"/>
<dbReference type="Pfam" id="PF00008">
    <property type="entry name" value="EGF"/>
    <property type="match status" value="1"/>
</dbReference>
<dbReference type="CDD" id="cd07828">
    <property type="entry name" value="lipocalin_heme-bd-THAP4-like"/>
    <property type="match status" value="1"/>
</dbReference>
<dbReference type="PROSITE" id="PS50026">
    <property type="entry name" value="EGF_3"/>
    <property type="match status" value="2"/>
</dbReference>
<dbReference type="CDD" id="cd08544">
    <property type="entry name" value="Reeler"/>
    <property type="match status" value="1"/>
</dbReference>
<dbReference type="SMART" id="SM00179">
    <property type="entry name" value="EGF_CA"/>
    <property type="match status" value="2"/>
</dbReference>
<dbReference type="Gene3D" id="2.40.128.20">
    <property type="match status" value="1"/>
</dbReference>
<comment type="caution">
    <text evidence="2">Lacks conserved residue(s) required for the propagation of feature annotation.</text>
</comment>
<evidence type="ECO:0000256" key="2">
    <source>
        <dbReference type="PROSITE-ProRule" id="PRU00076"/>
    </source>
</evidence>
<dbReference type="AlphaFoldDB" id="A0A915Q2Q1"/>
<evidence type="ECO:0000259" key="4">
    <source>
        <dbReference type="PROSITE" id="PS50026"/>
    </source>
</evidence>
<evidence type="ECO:0000259" key="6">
    <source>
        <dbReference type="PROSITE" id="PS51670"/>
    </source>
</evidence>
<dbReference type="PANTHER" id="PTHR15854:SF1">
    <property type="entry name" value="PROTEIN MALE ABNORMAL 7"/>
    <property type="match status" value="1"/>
</dbReference>
<dbReference type="Pfam" id="PF08768">
    <property type="entry name" value="THAP4_heme-bd"/>
    <property type="match status" value="1"/>
</dbReference>
<dbReference type="InterPro" id="IPR045165">
    <property type="entry name" value="Nitrobindin"/>
</dbReference>
<dbReference type="Gene3D" id="2.10.25.10">
    <property type="entry name" value="Laminin"/>
    <property type="match status" value="2"/>
</dbReference>
<dbReference type="CDD" id="cd00054">
    <property type="entry name" value="EGF_CA"/>
    <property type="match status" value="1"/>
</dbReference>
<dbReference type="GO" id="GO:0005509">
    <property type="term" value="F:calcium ion binding"/>
    <property type="evidence" value="ECO:0007669"/>
    <property type="project" value="InterPro"/>
</dbReference>
<keyword evidence="7" id="KW-1185">Reference proteome</keyword>
<feature type="region of interest" description="Disordered" evidence="3">
    <location>
        <begin position="241"/>
        <end position="265"/>
    </location>
</feature>
<feature type="domain" description="EGF-like" evidence="4">
    <location>
        <begin position="324"/>
        <end position="363"/>
    </location>
</feature>